<feature type="transmembrane region" description="Helical" evidence="1">
    <location>
        <begin position="365"/>
        <end position="384"/>
    </location>
</feature>
<comment type="caution">
    <text evidence="2">The sequence shown here is derived from an EMBL/GenBank/DDBJ whole genome shotgun (WGS) entry which is preliminary data.</text>
</comment>
<name>A0ABR8PZM4_9CLOT</name>
<evidence type="ECO:0000313" key="2">
    <source>
        <dbReference type="EMBL" id="MBD7913621.1"/>
    </source>
</evidence>
<evidence type="ECO:0000313" key="3">
    <source>
        <dbReference type="Proteomes" id="UP000640335"/>
    </source>
</evidence>
<feature type="transmembrane region" description="Helical" evidence="1">
    <location>
        <begin position="391"/>
        <end position="412"/>
    </location>
</feature>
<reference evidence="2 3" key="1">
    <citation type="submission" date="2020-08" db="EMBL/GenBank/DDBJ databases">
        <title>A Genomic Blueprint of the Chicken Gut Microbiome.</title>
        <authorList>
            <person name="Gilroy R."/>
            <person name="Ravi A."/>
            <person name="Getino M."/>
            <person name="Pursley I."/>
            <person name="Horton D.L."/>
            <person name="Alikhan N.-F."/>
            <person name="Baker D."/>
            <person name="Gharbi K."/>
            <person name="Hall N."/>
            <person name="Watson M."/>
            <person name="Adriaenssens E.M."/>
            <person name="Foster-Nyarko E."/>
            <person name="Jarju S."/>
            <person name="Secka A."/>
            <person name="Antonio M."/>
            <person name="Oren A."/>
            <person name="Chaudhuri R."/>
            <person name="La Ragione R.M."/>
            <person name="Hildebrand F."/>
            <person name="Pallen M.J."/>
        </authorList>
    </citation>
    <scope>NUCLEOTIDE SEQUENCE [LARGE SCALE GENOMIC DNA]</scope>
    <source>
        <strain evidence="2 3">Sa3CUN1</strain>
    </source>
</reference>
<organism evidence="2 3">
    <name type="scientific">Clostridium gallinarum</name>
    <dbReference type="NCBI Taxonomy" id="2762246"/>
    <lineage>
        <taxon>Bacteria</taxon>
        <taxon>Bacillati</taxon>
        <taxon>Bacillota</taxon>
        <taxon>Clostridia</taxon>
        <taxon>Eubacteriales</taxon>
        <taxon>Clostridiaceae</taxon>
        <taxon>Clostridium</taxon>
    </lineage>
</organism>
<proteinExistence type="predicted"/>
<keyword evidence="1" id="KW-0812">Transmembrane</keyword>
<dbReference type="RefSeq" id="WP_191747434.1">
    <property type="nucleotide sequence ID" value="NZ_JACSQZ010000001.1"/>
</dbReference>
<evidence type="ECO:0008006" key="4">
    <source>
        <dbReference type="Google" id="ProtNLM"/>
    </source>
</evidence>
<keyword evidence="1" id="KW-1133">Transmembrane helix</keyword>
<dbReference type="Proteomes" id="UP000640335">
    <property type="component" value="Unassembled WGS sequence"/>
</dbReference>
<keyword evidence="3" id="KW-1185">Reference proteome</keyword>
<evidence type="ECO:0000256" key="1">
    <source>
        <dbReference type="SAM" id="Phobius"/>
    </source>
</evidence>
<protein>
    <recommendedName>
        <fullName evidence="4">Membrane-associated protein</fullName>
    </recommendedName>
</protein>
<dbReference type="EMBL" id="JACSQZ010000001">
    <property type="protein sequence ID" value="MBD7913621.1"/>
    <property type="molecule type" value="Genomic_DNA"/>
</dbReference>
<sequence length="803" mass="89769">MRLFFKKSLLVVFMVLAIITLNFSNLITKADTKSEAYEVKVTSGIEGKYRALKYIPVTVEFTSLEKDFNGEVEIRTSGSYSSTYDAYSKEISVSEGETGKVTIPIKLLEGYSKITVNLVENGKVLFEKKSLISNGRVSESNLFMGVLSDDQTSLSYTGSISFTNTNNPGYNGVIEKVQLDEKIIGENSLNIDGLDIILINNYNMSNLKDEQYNALNSWINKGGTLIIGSGANEGKTVKNIDNNFLDIKSNGSKEKNIKLINDDLKLIVSNLEIKDGKLKSGSNDTPLAYSVTRGKGEIIVTTFDLGLEPLISSKDSGEFFKNIISDASNTFFQNSMNGGYNQQYYRTSELTRNIPINKIVSVKSLIVVLSLYALIVGIIAYLVLKKLNKRDLTWIAIPVISIVFAFIIYFMGSSTRVNDIVLNQNNIVSVDKSGKASIKGYLGIGSKYKADVIIEKPENLNMSYLTADNYYYGNPDEDTVSNVLRVKTTYSGNNSYFTFSNSDALDMKTFQVVGKEEIISKIESSFNLSEGNLNGKVKNTLGYYIKKLIVVAGRNVWDIGSINKDEEKDFSDLKVAGANGLQAYSDTLNQKYYDAKWNKKGDINSEEFENILRVSALIGAVSEEISINRDIKLIAITKLPIDYDINFNNKSVSKFDTTAIVQDIDLDFKDKDGNYNFPDGYFDYTVESSSTNVHIDDYGGYIYGQGEVVFKYEIDENIEVLDLIIKEGIDRYGYSQGDNAEKYIYNYKTGTYDKFLMSQGYEKIKDLENYIDNNTVKVKYIVTDSGKGGQSMIPRITVKGRDR</sequence>
<keyword evidence="1" id="KW-0472">Membrane</keyword>
<gene>
    <name evidence="2" type="ORF">H9660_00520</name>
</gene>
<accession>A0ABR8PZM4</accession>